<feature type="signal peptide" evidence="2">
    <location>
        <begin position="1"/>
        <end position="23"/>
    </location>
</feature>
<accession>A0A9N8V852</accession>
<feature type="region of interest" description="Disordered" evidence="1">
    <location>
        <begin position="107"/>
        <end position="136"/>
    </location>
</feature>
<dbReference type="EMBL" id="CAJVPL010000068">
    <property type="protein sequence ID" value="CAG8441105.1"/>
    <property type="molecule type" value="Genomic_DNA"/>
</dbReference>
<evidence type="ECO:0000256" key="1">
    <source>
        <dbReference type="SAM" id="MobiDB-lite"/>
    </source>
</evidence>
<organism evidence="3 4">
    <name type="scientific">Ambispora gerdemannii</name>
    <dbReference type="NCBI Taxonomy" id="144530"/>
    <lineage>
        <taxon>Eukaryota</taxon>
        <taxon>Fungi</taxon>
        <taxon>Fungi incertae sedis</taxon>
        <taxon>Mucoromycota</taxon>
        <taxon>Glomeromycotina</taxon>
        <taxon>Glomeromycetes</taxon>
        <taxon>Archaeosporales</taxon>
        <taxon>Ambisporaceae</taxon>
        <taxon>Ambispora</taxon>
    </lineage>
</organism>
<dbReference type="AlphaFoldDB" id="A0A9N8V852"/>
<dbReference type="Proteomes" id="UP000789831">
    <property type="component" value="Unassembled WGS sequence"/>
</dbReference>
<name>A0A9N8V852_9GLOM</name>
<evidence type="ECO:0000256" key="2">
    <source>
        <dbReference type="SAM" id="SignalP"/>
    </source>
</evidence>
<evidence type="ECO:0000313" key="4">
    <source>
        <dbReference type="Proteomes" id="UP000789831"/>
    </source>
</evidence>
<keyword evidence="2" id="KW-0732">Signal</keyword>
<keyword evidence="4" id="KW-1185">Reference proteome</keyword>
<feature type="compositionally biased region" description="Basic and acidic residues" evidence="1">
    <location>
        <begin position="114"/>
        <end position="136"/>
    </location>
</feature>
<feature type="chain" id="PRO_5040137442" evidence="2">
    <location>
        <begin position="24"/>
        <end position="170"/>
    </location>
</feature>
<protein>
    <submittedName>
        <fullName evidence="3">7682_t:CDS:1</fullName>
    </submittedName>
</protein>
<gene>
    <name evidence="3" type="ORF">AGERDE_LOCUS1073</name>
</gene>
<reference evidence="3" key="1">
    <citation type="submission" date="2021-06" db="EMBL/GenBank/DDBJ databases">
        <authorList>
            <person name="Kallberg Y."/>
            <person name="Tangrot J."/>
            <person name="Rosling A."/>
        </authorList>
    </citation>
    <scope>NUCLEOTIDE SEQUENCE</scope>
    <source>
        <strain evidence="3">MT106</strain>
    </source>
</reference>
<evidence type="ECO:0000313" key="3">
    <source>
        <dbReference type="EMBL" id="CAG8441105.1"/>
    </source>
</evidence>
<comment type="caution">
    <text evidence="3">The sequence shown here is derived from an EMBL/GenBank/DDBJ whole genome shotgun (WGS) entry which is preliminary data.</text>
</comment>
<sequence>MKSSITIVFISFLIEAFVDISTSLPTLSKFEDETKSVNISNQTELPSLYPDYADFVQYTELDPDNAIQYADLDLDNALQYTDLDPVQYADIDPDEFEHEVAELLPEDYEMESEQYPRDDDRYRRRSDDQQRYRRRSDDDRYYRRRYYRRGYRRGDWYRYHRRTYGRRILD</sequence>
<proteinExistence type="predicted"/>